<accession>A0AAV5R1X6</accession>
<keyword evidence="3" id="KW-1185">Reference proteome</keyword>
<dbReference type="SUPFAM" id="SSF48065">
    <property type="entry name" value="DBL homology domain (DH-domain)"/>
    <property type="match status" value="1"/>
</dbReference>
<dbReference type="InterPro" id="IPR035899">
    <property type="entry name" value="DBL_dom_sf"/>
</dbReference>
<dbReference type="PROSITE" id="PS50010">
    <property type="entry name" value="DH_2"/>
    <property type="match status" value="1"/>
</dbReference>
<proteinExistence type="predicted"/>
<name>A0AAV5R1X6_PICKL</name>
<dbReference type="GO" id="GO:0005085">
    <property type="term" value="F:guanyl-nucleotide exchange factor activity"/>
    <property type="evidence" value="ECO:0007669"/>
    <property type="project" value="InterPro"/>
</dbReference>
<sequence>MSFRYHDTSSSVYPEDIYSAKNNQNSYNYLKKLRTPPRKTQADETSLFDSSELHDDVYKPYITPPTPFEKSTQDHFGSDNGPSNPYAQSLWYTFRGNDGNEIDKYKKLATETQETKPVLVDKNGDRKELLPSLMLKTKWLENDENKIKEKVDIQRNSNNQYNRIQSSYAILDNSTPISDFFQSYAQGSDDEYIDSVDENILRPLNNPPPYDFISIETNLVKKLKLIFELSLKFKSFVEENKILLNSKVTLYLFSNIKTLLLIHFNFLDIILDIRNNKYDIEETIFDHLQRLHHVYPSYLESSKLRNRFTRLIIQNPKFKTFVINRNSRISEENPNEKKTLDIDEYFVNEFEGEEGFYKLITSLSKDFRKLLLYLKDYIGKSSPRIDVLIDKLDEYFEQNEVTEPNKAYNSKNLENSCNDNIAIDESNEPLYLEIPQHWRTEHKLSWKEISGLNIERQMAYYLRSEMKKDYENYAKVSKLIKNQTDQISKLSIYNNYIAKKFIQIDTELPRGGLVGNKYIENLLDVDEQNKKVYKLVESLVEFSNDVSFQITDELIKKFCKLAKMIFTGTDLLSNTADLLFDINKFRLLFKERALLLIIKFETFFMEYIEIVGPSDGIVNYDSNDIVASFKRRVNETTSDNEHSMKINEEVNRVWAYDRLVKRFFPQNRHNAI</sequence>
<dbReference type="Proteomes" id="UP001378960">
    <property type="component" value="Unassembled WGS sequence"/>
</dbReference>
<evidence type="ECO:0000313" key="3">
    <source>
        <dbReference type="Proteomes" id="UP001378960"/>
    </source>
</evidence>
<reference evidence="2 3" key="1">
    <citation type="journal article" date="2023" name="Elife">
        <title>Identification of key yeast species and microbe-microbe interactions impacting larval growth of Drosophila in the wild.</title>
        <authorList>
            <person name="Mure A."/>
            <person name="Sugiura Y."/>
            <person name="Maeda R."/>
            <person name="Honda K."/>
            <person name="Sakurai N."/>
            <person name="Takahashi Y."/>
            <person name="Watada M."/>
            <person name="Katoh T."/>
            <person name="Gotoh A."/>
            <person name="Gotoh Y."/>
            <person name="Taniguchi I."/>
            <person name="Nakamura K."/>
            <person name="Hayashi T."/>
            <person name="Katayama T."/>
            <person name="Uemura T."/>
            <person name="Hattori Y."/>
        </authorList>
    </citation>
    <scope>NUCLEOTIDE SEQUENCE [LARGE SCALE GENOMIC DNA]</scope>
    <source>
        <strain evidence="2 3">PK-24</strain>
    </source>
</reference>
<gene>
    <name evidence="2" type="ORF">DAPK24_020050</name>
</gene>
<evidence type="ECO:0000313" key="2">
    <source>
        <dbReference type="EMBL" id="GMM45430.1"/>
    </source>
</evidence>
<protein>
    <recommendedName>
        <fullName evidence="1">DH domain-containing protein</fullName>
    </recommendedName>
</protein>
<feature type="domain" description="DH" evidence="1">
    <location>
        <begin position="210"/>
        <end position="490"/>
    </location>
</feature>
<evidence type="ECO:0000259" key="1">
    <source>
        <dbReference type="PROSITE" id="PS50010"/>
    </source>
</evidence>
<organism evidence="2 3">
    <name type="scientific">Pichia kluyveri</name>
    <name type="common">Yeast</name>
    <dbReference type="NCBI Taxonomy" id="36015"/>
    <lineage>
        <taxon>Eukaryota</taxon>
        <taxon>Fungi</taxon>
        <taxon>Dikarya</taxon>
        <taxon>Ascomycota</taxon>
        <taxon>Saccharomycotina</taxon>
        <taxon>Pichiomycetes</taxon>
        <taxon>Pichiales</taxon>
        <taxon>Pichiaceae</taxon>
        <taxon>Pichia</taxon>
    </lineage>
</organism>
<dbReference type="InterPro" id="IPR000219">
    <property type="entry name" value="DH_dom"/>
</dbReference>
<comment type="caution">
    <text evidence="2">The sequence shown here is derived from an EMBL/GenBank/DDBJ whole genome shotgun (WGS) entry which is preliminary data.</text>
</comment>
<dbReference type="AlphaFoldDB" id="A0AAV5R1X6"/>
<dbReference type="EMBL" id="BTGB01000002">
    <property type="protein sequence ID" value="GMM45430.1"/>
    <property type="molecule type" value="Genomic_DNA"/>
</dbReference>